<protein>
    <submittedName>
        <fullName evidence="1">Uncharacterized protein</fullName>
    </submittedName>
</protein>
<gene>
    <name evidence="1" type="ORF">S12H4_29779</name>
</gene>
<dbReference type="EMBL" id="BARW01017207">
    <property type="protein sequence ID" value="GAJ00024.1"/>
    <property type="molecule type" value="Genomic_DNA"/>
</dbReference>
<name>X1T490_9ZZZZ</name>
<dbReference type="AlphaFoldDB" id="X1T490"/>
<reference evidence="1" key="1">
    <citation type="journal article" date="2014" name="Front. Microbiol.">
        <title>High frequency of phylogenetically diverse reductive dehalogenase-homologous genes in deep subseafloor sedimentary metagenomes.</title>
        <authorList>
            <person name="Kawai M."/>
            <person name="Futagami T."/>
            <person name="Toyoda A."/>
            <person name="Takaki Y."/>
            <person name="Nishi S."/>
            <person name="Hori S."/>
            <person name="Arai W."/>
            <person name="Tsubouchi T."/>
            <person name="Morono Y."/>
            <person name="Uchiyama I."/>
            <person name="Ito T."/>
            <person name="Fujiyama A."/>
            <person name="Inagaki F."/>
            <person name="Takami H."/>
        </authorList>
    </citation>
    <scope>NUCLEOTIDE SEQUENCE</scope>
    <source>
        <strain evidence="1">Expedition CK06-06</strain>
    </source>
</reference>
<organism evidence="1">
    <name type="scientific">marine sediment metagenome</name>
    <dbReference type="NCBI Taxonomy" id="412755"/>
    <lineage>
        <taxon>unclassified sequences</taxon>
        <taxon>metagenomes</taxon>
        <taxon>ecological metagenomes</taxon>
    </lineage>
</organism>
<sequence>MTTTKEAKKAETSRKLKLVGFETVKKVVIKVNSKVVYDGPGHFTNKDIPIK</sequence>
<comment type="caution">
    <text evidence="1">The sequence shown here is derived from an EMBL/GenBank/DDBJ whole genome shotgun (WGS) entry which is preliminary data.</text>
</comment>
<evidence type="ECO:0000313" key="1">
    <source>
        <dbReference type="EMBL" id="GAJ00024.1"/>
    </source>
</evidence>
<proteinExistence type="predicted"/>
<accession>X1T490</accession>